<dbReference type="Pfam" id="PF13499">
    <property type="entry name" value="EF-hand_7"/>
    <property type="match status" value="1"/>
</dbReference>
<evidence type="ECO:0000256" key="5">
    <source>
        <dbReference type="SAM" id="Coils"/>
    </source>
</evidence>
<dbReference type="SUPFAM" id="SSF47473">
    <property type="entry name" value="EF-hand"/>
    <property type="match status" value="2"/>
</dbReference>
<dbReference type="InterPro" id="IPR052603">
    <property type="entry name" value="EFCB6"/>
</dbReference>
<dbReference type="InterPro" id="IPR018247">
    <property type="entry name" value="EF_Hand_1_Ca_BS"/>
</dbReference>
<keyword evidence="2" id="KW-0479">Metal-binding</keyword>
<evidence type="ECO:0000259" key="7">
    <source>
        <dbReference type="PROSITE" id="PS50222"/>
    </source>
</evidence>
<dbReference type="InterPro" id="IPR011992">
    <property type="entry name" value="EF-hand-dom_pair"/>
</dbReference>
<proteinExistence type="predicted"/>
<feature type="compositionally biased region" description="Basic and acidic residues" evidence="6">
    <location>
        <begin position="387"/>
        <end position="402"/>
    </location>
</feature>
<keyword evidence="1" id="KW-0597">Phosphoprotein</keyword>
<evidence type="ECO:0000256" key="1">
    <source>
        <dbReference type="ARBA" id="ARBA00022553"/>
    </source>
</evidence>
<evidence type="ECO:0000313" key="9">
    <source>
        <dbReference type="Proteomes" id="UP000694395"/>
    </source>
</evidence>
<sequence>MRPFLSWSMTDTMSRLSSVASLRLPAIQHPLSRLIDPETLSLRGYSRDYAGSDEVVPPGLRDGDLDFVFRGQNTRRATGYPYDKAPPKQSSFSLVSQPIPEGVKVSVALDPVKPRLPIFGQRVAPESRGSRVTSLTSTIKTSITSQTSTSRTSILTRTTTAASCPEAQLRIQVDQLERELRQNIQLLGHLNLQRMFKNNHPEGKALANRDVLLMILTKFLGRFITLQQYSQLLLRLHLSKKAAISFEELWEAIRESGAGGPATWFNPTQDPSTTPPLSPAKVTASQTLSLLRGQAQNRFLEVIESRPTELGLQRISLIVAPELKRCLAQLGLNLEDREFEKLWKKFDSKGLGAVNVRGLLRKLGLSQIKTSDTNDNNDQVSSSINGEDTKARPRALSKSEEERGVSITMEKWLKDKLREGVQRMKSQFDQLDPDQTCKVGLEEFLQVLKTFGLNLKREHVGLFLARCGLGLNKTGVIHYPEFLRMFQDRSEEGVTHRILSNPQHRFHHIQGSISHASTVTMVEAKLVRLFQSEYLALLEMFQSIDKCHRRVVSQEEFRAAIESRFGLEVAEPEFEQLLDRLPLDKDGNVQYPVFMAAFDTRRGVPSLFEASPAGNLGRTNEEQEGLNVQLENEESGTLGRGRSVAQLFQIIKALVKNHYQAAERVFEKLDEKNTKRLSQETFYQLLKRFDIHPEVSRGEIRHLWVTLITNQDRTLDFLQLARHFGYSPKSSCFPNAKRSPPKKGDENLRQCSRKLHCVSDILADGVRAKVELSLDELRAEFEELDPYRTGFVSQEEFQEVLKGLCVHLDDYEWEMLARKFDINRDGRVSFVEFLRPFGRRKQPWRHGSNMAGILQFHNETEDLSAEKGSSLCDQVPLSSRLRKKLQRQGKILRRAFHRLDSSDSGYLSPGEFRAALRLCDVPLDPKEYYHVLAGLDRDLAGRVAYRRLIQDICKRRTSGTRVK</sequence>
<dbReference type="PROSITE" id="PS00018">
    <property type="entry name" value="EF_HAND_1"/>
    <property type="match status" value="2"/>
</dbReference>
<keyword evidence="5" id="KW-0175">Coiled coil</keyword>
<feature type="coiled-coil region" evidence="5">
    <location>
        <begin position="166"/>
        <end position="193"/>
    </location>
</feature>
<feature type="domain" description="EF-hand" evidence="7">
    <location>
        <begin position="772"/>
        <end position="807"/>
    </location>
</feature>
<name>A0A8K9WR79_ONCMY</name>
<dbReference type="Gene3D" id="1.10.238.10">
    <property type="entry name" value="EF-hand"/>
    <property type="match status" value="5"/>
</dbReference>
<dbReference type="Ensembl" id="ENSOMYT00000096854.2">
    <property type="protein sequence ID" value="ENSOMYP00000118364.1"/>
    <property type="gene ID" value="ENSOMYG00000041074.2"/>
</dbReference>
<feature type="compositionally biased region" description="Polar residues" evidence="6">
    <location>
        <begin position="371"/>
        <end position="386"/>
    </location>
</feature>
<dbReference type="CDD" id="cd00051">
    <property type="entry name" value="EFh"/>
    <property type="match status" value="1"/>
</dbReference>
<keyword evidence="4" id="KW-0106">Calcium</keyword>
<keyword evidence="3" id="KW-0677">Repeat</keyword>
<dbReference type="KEGG" id="omy:110534287"/>
<evidence type="ECO:0000256" key="3">
    <source>
        <dbReference type="ARBA" id="ARBA00022737"/>
    </source>
</evidence>
<dbReference type="InterPro" id="IPR015070">
    <property type="entry name" value="EF_hand_DJBP"/>
</dbReference>
<evidence type="ECO:0000256" key="2">
    <source>
        <dbReference type="ARBA" id="ARBA00022723"/>
    </source>
</evidence>
<organism evidence="8 9">
    <name type="scientific">Oncorhynchus mykiss</name>
    <name type="common">Rainbow trout</name>
    <name type="synonym">Salmo gairdneri</name>
    <dbReference type="NCBI Taxonomy" id="8022"/>
    <lineage>
        <taxon>Eukaryota</taxon>
        <taxon>Metazoa</taxon>
        <taxon>Chordata</taxon>
        <taxon>Craniata</taxon>
        <taxon>Vertebrata</taxon>
        <taxon>Euteleostomi</taxon>
        <taxon>Actinopterygii</taxon>
        <taxon>Neopterygii</taxon>
        <taxon>Teleostei</taxon>
        <taxon>Protacanthopterygii</taxon>
        <taxon>Salmoniformes</taxon>
        <taxon>Salmonidae</taxon>
        <taxon>Salmoninae</taxon>
        <taxon>Oncorhynchus</taxon>
    </lineage>
</organism>
<evidence type="ECO:0000256" key="6">
    <source>
        <dbReference type="SAM" id="MobiDB-lite"/>
    </source>
</evidence>
<reference evidence="8" key="3">
    <citation type="submission" date="2025-09" db="UniProtKB">
        <authorList>
            <consortium name="Ensembl"/>
        </authorList>
    </citation>
    <scope>IDENTIFICATION</scope>
</reference>
<dbReference type="OrthoDB" id="26525at2759"/>
<reference evidence="8" key="2">
    <citation type="submission" date="2025-08" db="UniProtKB">
        <authorList>
            <consortium name="Ensembl"/>
        </authorList>
    </citation>
    <scope>IDENTIFICATION</scope>
</reference>
<evidence type="ECO:0000313" key="8">
    <source>
        <dbReference type="Ensembl" id="ENSOMYP00000118364.1"/>
    </source>
</evidence>
<feature type="region of interest" description="Disordered" evidence="6">
    <location>
        <begin position="371"/>
        <end position="402"/>
    </location>
</feature>
<dbReference type="InterPro" id="IPR002048">
    <property type="entry name" value="EF_hand_dom"/>
</dbReference>
<evidence type="ECO:0000256" key="4">
    <source>
        <dbReference type="ARBA" id="ARBA00022837"/>
    </source>
</evidence>
<dbReference type="GO" id="GO:0005509">
    <property type="term" value="F:calcium ion binding"/>
    <property type="evidence" value="ECO:0007669"/>
    <property type="project" value="InterPro"/>
</dbReference>
<dbReference type="SMART" id="SM00054">
    <property type="entry name" value="EFh"/>
    <property type="match status" value="6"/>
</dbReference>
<dbReference type="PROSITE" id="PS50222">
    <property type="entry name" value="EF_HAND_2"/>
    <property type="match status" value="3"/>
</dbReference>
<dbReference type="Proteomes" id="UP000694395">
    <property type="component" value="Chromosome 10"/>
</dbReference>
<reference evidence="8" key="1">
    <citation type="submission" date="2020-07" db="EMBL/GenBank/DDBJ databases">
        <title>A long reads based de novo assembly of the rainbow trout Arlee double haploid line genome.</title>
        <authorList>
            <person name="Gao G."/>
            <person name="Palti Y."/>
        </authorList>
    </citation>
    <scope>NUCLEOTIDE SEQUENCE [LARGE SCALE GENOMIC DNA]</scope>
</reference>
<dbReference type="AlphaFoldDB" id="A0A8K9WR79"/>
<dbReference type="RefSeq" id="XP_036789273.1">
    <property type="nucleotide sequence ID" value="XM_036933378.1"/>
</dbReference>
<dbReference type="GeneID" id="110534287"/>
<protein>
    <recommendedName>
        <fullName evidence="7">EF-hand domain-containing protein</fullName>
    </recommendedName>
</protein>
<feature type="domain" description="EF-hand" evidence="7">
    <location>
        <begin position="419"/>
        <end position="454"/>
    </location>
</feature>
<keyword evidence="9" id="KW-1185">Reference proteome</keyword>
<dbReference type="GeneTree" id="ENSGT00940000165411"/>
<feature type="domain" description="EF-hand" evidence="7">
    <location>
        <begin position="887"/>
        <end position="922"/>
    </location>
</feature>
<dbReference type="PANTHER" id="PTHR20875">
    <property type="entry name" value="EF-HAND CALCIUM-BINDING DOMAIN-CONTAINING PROTEIN 6-RELATED"/>
    <property type="match status" value="1"/>
</dbReference>
<dbReference type="PANTHER" id="PTHR20875:SF6">
    <property type="entry name" value="EF-HAND CALCIUM-BINDING DOMAIN-CONTAINING PROTEIN 6 ISOFORM X1"/>
    <property type="match status" value="1"/>
</dbReference>
<dbReference type="Pfam" id="PF08976">
    <property type="entry name" value="EF-hand_11"/>
    <property type="match status" value="1"/>
</dbReference>
<accession>A0A8K9WR79</accession>